<feature type="region of interest" description="Disordered" evidence="1">
    <location>
        <begin position="153"/>
        <end position="311"/>
    </location>
</feature>
<feature type="compositionally biased region" description="Polar residues" evidence="1">
    <location>
        <begin position="176"/>
        <end position="192"/>
    </location>
</feature>
<evidence type="ECO:0000313" key="2">
    <source>
        <dbReference type="EMBL" id="TDL26615.1"/>
    </source>
</evidence>
<feature type="compositionally biased region" description="Pro residues" evidence="1">
    <location>
        <begin position="278"/>
        <end position="289"/>
    </location>
</feature>
<feature type="compositionally biased region" description="Basic and acidic residues" evidence="1">
    <location>
        <begin position="361"/>
        <end position="376"/>
    </location>
</feature>
<reference evidence="2 3" key="1">
    <citation type="submission" date="2018-06" db="EMBL/GenBank/DDBJ databases">
        <title>A transcriptomic atlas of mushroom development highlights an independent origin of complex multicellularity.</title>
        <authorList>
            <consortium name="DOE Joint Genome Institute"/>
            <person name="Krizsan K."/>
            <person name="Almasi E."/>
            <person name="Merenyi Z."/>
            <person name="Sahu N."/>
            <person name="Viragh M."/>
            <person name="Koszo T."/>
            <person name="Mondo S."/>
            <person name="Kiss B."/>
            <person name="Balint B."/>
            <person name="Kues U."/>
            <person name="Barry K."/>
            <person name="Hegedus J.C."/>
            <person name="Henrissat B."/>
            <person name="Johnson J."/>
            <person name="Lipzen A."/>
            <person name="Ohm R."/>
            <person name="Nagy I."/>
            <person name="Pangilinan J."/>
            <person name="Yan J."/>
            <person name="Xiong Y."/>
            <person name="Grigoriev I.V."/>
            <person name="Hibbett D.S."/>
            <person name="Nagy L.G."/>
        </authorList>
    </citation>
    <scope>NUCLEOTIDE SEQUENCE [LARGE SCALE GENOMIC DNA]</scope>
    <source>
        <strain evidence="2 3">SZMC22713</strain>
    </source>
</reference>
<proteinExistence type="predicted"/>
<feature type="compositionally biased region" description="Low complexity" evidence="1">
    <location>
        <begin position="482"/>
        <end position="517"/>
    </location>
</feature>
<dbReference type="OrthoDB" id="3268830at2759"/>
<feature type="compositionally biased region" description="Low complexity" evidence="1">
    <location>
        <begin position="251"/>
        <end position="262"/>
    </location>
</feature>
<feature type="region of interest" description="Disordered" evidence="1">
    <location>
        <begin position="699"/>
        <end position="723"/>
    </location>
</feature>
<accession>A0A4Y7QGR9</accession>
<feature type="compositionally biased region" description="Basic and acidic residues" evidence="1">
    <location>
        <begin position="153"/>
        <end position="162"/>
    </location>
</feature>
<feature type="compositionally biased region" description="Basic and acidic residues" evidence="1">
    <location>
        <begin position="714"/>
        <end position="723"/>
    </location>
</feature>
<dbReference type="AlphaFoldDB" id="A0A4Y7QGR9"/>
<feature type="compositionally biased region" description="Low complexity" evidence="1">
    <location>
        <begin position="542"/>
        <end position="560"/>
    </location>
</feature>
<evidence type="ECO:0000313" key="3">
    <source>
        <dbReference type="Proteomes" id="UP000294933"/>
    </source>
</evidence>
<feature type="compositionally biased region" description="Low complexity" evidence="1">
    <location>
        <begin position="377"/>
        <end position="395"/>
    </location>
</feature>
<feature type="compositionally biased region" description="Basic and acidic residues" evidence="1">
    <location>
        <begin position="21"/>
        <end position="38"/>
    </location>
</feature>
<gene>
    <name evidence="2" type="ORF">BD410DRAFT_836477</name>
</gene>
<name>A0A4Y7QGR9_9AGAM</name>
<dbReference type="Proteomes" id="UP000294933">
    <property type="component" value="Unassembled WGS sequence"/>
</dbReference>
<feature type="compositionally biased region" description="Gly residues" evidence="1">
    <location>
        <begin position="340"/>
        <end position="359"/>
    </location>
</feature>
<organism evidence="2 3">
    <name type="scientific">Rickenella mellea</name>
    <dbReference type="NCBI Taxonomy" id="50990"/>
    <lineage>
        <taxon>Eukaryota</taxon>
        <taxon>Fungi</taxon>
        <taxon>Dikarya</taxon>
        <taxon>Basidiomycota</taxon>
        <taxon>Agaricomycotina</taxon>
        <taxon>Agaricomycetes</taxon>
        <taxon>Hymenochaetales</taxon>
        <taxon>Rickenellaceae</taxon>
        <taxon>Rickenella</taxon>
    </lineage>
</organism>
<dbReference type="VEuPathDB" id="FungiDB:BD410DRAFT_836477"/>
<evidence type="ECO:0000256" key="1">
    <source>
        <dbReference type="SAM" id="MobiDB-lite"/>
    </source>
</evidence>
<keyword evidence="3" id="KW-1185">Reference proteome</keyword>
<feature type="compositionally biased region" description="Pro residues" evidence="1">
    <location>
        <begin position="437"/>
        <end position="453"/>
    </location>
</feature>
<dbReference type="EMBL" id="ML170161">
    <property type="protein sequence ID" value="TDL26615.1"/>
    <property type="molecule type" value="Genomic_DNA"/>
</dbReference>
<protein>
    <submittedName>
        <fullName evidence="2">Uncharacterized protein</fullName>
    </submittedName>
</protein>
<sequence length="723" mass="75023">MSSNPSPPEPDTEQLLPTRAGSREGERRSRSERIDYKALHSGRVPPGLVIGNGPVASSSRRDSSATPLDPEASTPTTGTLPRMSASAVRSALREQKLRADPLVEVHGPVDVTCRRCGTHIKLSTKSTYDPFHWHRHIERCSKRPAKLVKAIKEGGRVKERIQPRSVRYSPMKRGASPSSNPDATANLSNSKSLRPRRKRASTAYTNGHIDGSTPPLSHDDASPAPSGINGAAKGRGVKRETPDDEGESETRSSTPSASSSTSNANLKRKRKHHAPTTPAQPPPPPPPIPLAQAPPEFEDYLIKSRRTSMKDVEPVLRSCEDGGREWSWERLREPVWVEVGGSGGSGGKGGGAEGGGVRGGVRIDGRKGEARDEAKAKANAAAAAAVMSGTAPAPATGLEPAPAPPKPKPETIDVDADMEVVPPQLPPIPTSLSAPSAVPPAAPPSFLPLPPSPGSSTLGSQSVHPALTGTHLPNPLAPILPLPSASASTSTSTPAPAPAQASTSSTAPSSPLTSTAPRKQSTKPTHLELMKVSRPLQRSTYGAGPLARAPSSSSLASASQSHKHNHHRSPSASSGGLPADTVGLSDAAYRSHPAPAPIPSPQSTSLLPKPFECACKKNTKCNCQPECAYTRCGEAFCGSGSASASGCVHGQKDGWPDGGEFTWRWRCGCKDAGGCALDNLASPSESSAAGNNANAAKTNAIANPNTTLASDANADARSDIPGN</sequence>
<feature type="region of interest" description="Disordered" evidence="1">
    <location>
        <begin position="1"/>
        <end position="83"/>
    </location>
</feature>
<feature type="region of interest" description="Disordered" evidence="1">
    <location>
        <begin position="338"/>
        <end position="603"/>
    </location>
</feature>